<proteinExistence type="predicted"/>
<dbReference type="AlphaFoldDB" id="A0ABD1YDU1"/>
<evidence type="ECO:0000313" key="3">
    <source>
        <dbReference type="Proteomes" id="UP001605036"/>
    </source>
</evidence>
<organism evidence="2 3">
    <name type="scientific">Riccia fluitans</name>
    <dbReference type="NCBI Taxonomy" id="41844"/>
    <lineage>
        <taxon>Eukaryota</taxon>
        <taxon>Viridiplantae</taxon>
        <taxon>Streptophyta</taxon>
        <taxon>Embryophyta</taxon>
        <taxon>Marchantiophyta</taxon>
        <taxon>Marchantiopsida</taxon>
        <taxon>Marchantiidae</taxon>
        <taxon>Marchantiales</taxon>
        <taxon>Ricciaceae</taxon>
        <taxon>Riccia</taxon>
    </lineage>
</organism>
<feature type="compositionally biased region" description="Acidic residues" evidence="1">
    <location>
        <begin position="44"/>
        <end position="54"/>
    </location>
</feature>
<dbReference type="EMBL" id="JBHFFA010000004">
    <property type="protein sequence ID" value="KAL2628559.1"/>
    <property type="molecule type" value="Genomic_DNA"/>
</dbReference>
<reference evidence="2 3" key="1">
    <citation type="submission" date="2024-09" db="EMBL/GenBank/DDBJ databases">
        <title>Chromosome-scale assembly of Riccia fluitans.</title>
        <authorList>
            <person name="Paukszto L."/>
            <person name="Sawicki J."/>
            <person name="Karawczyk K."/>
            <person name="Piernik-Szablinska J."/>
            <person name="Szczecinska M."/>
            <person name="Mazdziarz M."/>
        </authorList>
    </citation>
    <scope>NUCLEOTIDE SEQUENCE [LARGE SCALE GENOMIC DNA]</scope>
    <source>
        <strain evidence="2">Rf_01</strain>
        <tissue evidence="2">Aerial parts of the thallus</tissue>
    </source>
</reference>
<evidence type="ECO:0000256" key="1">
    <source>
        <dbReference type="SAM" id="MobiDB-lite"/>
    </source>
</evidence>
<gene>
    <name evidence="2" type="ORF">R1flu_013245</name>
</gene>
<name>A0ABD1YDU1_9MARC</name>
<feature type="region of interest" description="Disordered" evidence="1">
    <location>
        <begin position="31"/>
        <end position="54"/>
    </location>
</feature>
<accession>A0ABD1YDU1</accession>
<sequence>MDDKDYMREMSTVERVELRIGAVTDHPTTRSSIRALNFDGHGDVDEDEDEDEDEDKEFVDDFEMSEYHFTLAQMVAKMTSLVNGLHPLVSSYVPVLQPVAITSPSLEPDSQVLPKIFPIQAYPNRRQIPSLQ</sequence>
<keyword evidence="3" id="KW-1185">Reference proteome</keyword>
<dbReference type="Proteomes" id="UP001605036">
    <property type="component" value="Unassembled WGS sequence"/>
</dbReference>
<evidence type="ECO:0000313" key="2">
    <source>
        <dbReference type="EMBL" id="KAL2628559.1"/>
    </source>
</evidence>
<protein>
    <submittedName>
        <fullName evidence="2">Uncharacterized protein</fullName>
    </submittedName>
</protein>
<comment type="caution">
    <text evidence="2">The sequence shown here is derived from an EMBL/GenBank/DDBJ whole genome shotgun (WGS) entry which is preliminary data.</text>
</comment>